<evidence type="ECO:0000256" key="5">
    <source>
        <dbReference type="ARBA" id="ARBA00022622"/>
    </source>
</evidence>
<gene>
    <name evidence="12" type="ORF">E0L32_012369</name>
</gene>
<keyword evidence="9" id="KW-0479">Metal-binding</keyword>
<evidence type="ECO:0000256" key="8">
    <source>
        <dbReference type="ARBA" id="ARBA00023288"/>
    </source>
</evidence>
<dbReference type="Proteomes" id="UP000319257">
    <property type="component" value="Unassembled WGS sequence"/>
</dbReference>
<evidence type="ECO:0000256" key="1">
    <source>
        <dbReference type="ARBA" id="ARBA00004589"/>
    </source>
</evidence>
<keyword evidence="7" id="KW-1015">Disulfide bond</keyword>
<name>A0A507B132_9PEZI</name>
<feature type="signal peptide" evidence="10">
    <location>
        <begin position="1"/>
        <end position="15"/>
    </location>
</feature>
<evidence type="ECO:0000313" key="13">
    <source>
        <dbReference type="Proteomes" id="UP000319257"/>
    </source>
</evidence>
<keyword evidence="8" id="KW-0449">Lipoprotein</keyword>
<reference evidence="12 13" key="1">
    <citation type="submission" date="2019-06" db="EMBL/GenBank/DDBJ databases">
        <title>Draft genome sequence of the filamentous fungus Phialemoniopsis curvata isolated from diesel fuel.</title>
        <authorList>
            <person name="Varaljay V.A."/>
            <person name="Lyon W.J."/>
            <person name="Crouch A.L."/>
            <person name="Drake C.E."/>
            <person name="Hollomon J.M."/>
            <person name="Nadeau L.J."/>
            <person name="Nunn H.S."/>
            <person name="Stevenson B.S."/>
            <person name="Bojanowski C.L."/>
            <person name="Crookes-Goodson W.J."/>
        </authorList>
    </citation>
    <scope>NUCLEOTIDE SEQUENCE [LARGE SCALE GENOMIC DNA]</scope>
    <source>
        <strain evidence="12 13">D216</strain>
    </source>
</reference>
<proteinExistence type="inferred from homology"/>
<evidence type="ECO:0000256" key="7">
    <source>
        <dbReference type="ARBA" id="ARBA00023157"/>
    </source>
</evidence>
<evidence type="ECO:0000256" key="4">
    <source>
        <dbReference type="ARBA" id="ARBA00022525"/>
    </source>
</evidence>
<protein>
    <recommendedName>
        <fullName evidence="11">CFEM domain-containing protein</fullName>
    </recommendedName>
</protein>
<evidence type="ECO:0000256" key="10">
    <source>
        <dbReference type="SAM" id="SignalP"/>
    </source>
</evidence>
<dbReference type="InParanoid" id="A0A507B132"/>
<dbReference type="PROSITE" id="PS52012">
    <property type="entry name" value="CFEM"/>
    <property type="match status" value="1"/>
</dbReference>
<evidence type="ECO:0000313" key="12">
    <source>
        <dbReference type="EMBL" id="TPX16795.1"/>
    </source>
</evidence>
<dbReference type="Pfam" id="PF05730">
    <property type="entry name" value="CFEM"/>
    <property type="match status" value="1"/>
</dbReference>
<dbReference type="STRING" id="1093900.A0A507B132"/>
<feature type="chain" id="PRO_5021241864" description="CFEM domain-containing protein" evidence="10">
    <location>
        <begin position="16"/>
        <end position="233"/>
    </location>
</feature>
<dbReference type="GO" id="GO:0046872">
    <property type="term" value="F:metal ion binding"/>
    <property type="evidence" value="ECO:0007669"/>
    <property type="project" value="UniProtKB-UniRule"/>
</dbReference>
<dbReference type="AlphaFoldDB" id="A0A507B132"/>
<comment type="caution">
    <text evidence="12">The sequence shown here is derived from an EMBL/GenBank/DDBJ whole genome shotgun (WGS) entry which is preliminary data.</text>
</comment>
<evidence type="ECO:0000256" key="6">
    <source>
        <dbReference type="ARBA" id="ARBA00022729"/>
    </source>
</evidence>
<evidence type="ECO:0000256" key="2">
    <source>
        <dbReference type="ARBA" id="ARBA00004613"/>
    </source>
</evidence>
<accession>A0A507B132</accession>
<dbReference type="GO" id="GO:0098552">
    <property type="term" value="C:side of membrane"/>
    <property type="evidence" value="ECO:0007669"/>
    <property type="project" value="UniProtKB-KW"/>
</dbReference>
<keyword evidence="13" id="KW-1185">Reference proteome</keyword>
<evidence type="ECO:0000256" key="3">
    <source>
        <dbReference type="ARBA" id="ARBA00010031"/>
    </source>
</evidence>
<keyword evidence="4" id="KW-0964">Secreted</keyword>
<keyword evidence="6 10" id="KW-0732">Signal</keyword>
<comment type="similarity">
    <text evidence="3">Belongs to the RBT5 family.</text>
</comment>
<dbReference type="InterPro" id="IPR008427">
    <property type="entry name" value="Extracellular_membr_CFEM_dom"/>
</dbReference>
<keyword evidence="5" id="KW-0472">Membrane</keyword>
<evidence type="ECO:0000256" key="9">
    <source>
        <dbReference type="PROSITE-ProRule" id="PRU01356"/>
    </source>
</evidence>
<dbReference type="GO" id="GO:0005576">
    <property type="term" value="C:extracellular region"/>
    <property type="evidence" value="ECO:0007669"/>
    <property type="project" value="UniProtKB-SubCell"/>
</dbReference>
<comment type="subcellular location">
    <subcellularLocation>
        <location evidence="1">Membrane</location>
        <topology evidence="1">Lipid-anchor</topology>
        <topology evidence="1">GPI-anchor</topology>
    </subcellularLocation>
    <subcellularLocation>
        <location evidence="2">Secreted</location>
    </subcellularLocation>
</comment>
<sequence length="233" mass="23899">MKATVVLSLASLAFGHVLENRACPGNNCNRQVTGTRAGLPALTARSADCSAFLAKTVTPTTTRTRTSTVYTQVPSDGGCVPEVTARAVEARQATSASTSVIPTYAAACKDADAYSAACSCLGVTQGPTRTARGPRVTVTTTLPATSCAANAVAAVPTCALECFQALYPKYGCTGFDDLKCQCAVFETLGTEVTPCTLEKCSRADVEKIFPAAQNGCACYSASLGLPKPSATTA</sequence>
<dbReference type="EMBL" id="SKBQ01000163">
    <property type="protein sequence ID" value="TPX16795.1"/>
    <property type="molecule type" value="Genomic_DNA"/>
</dbReference>
<comment type="caution">
    <text evidence="9">Lacks conserved residue(s) required for the propagation of feature annotation.</text>
</comment>
<dbReference type="GeneID" id="41979816"/>
<organism evidence="12 13">
    <name type="scientific">Thyridium curvatum</name>
    <dbReference type="NCBI Taxonomy" id="1093900"/>
    <lineage>
        <taxon>Eukaryota</taxon>
        <taxon>Fungi</taxon>
        <taxon>Dikarya</taxon>
        <taxon>Ascomycota</taxon>
        <taxon>Pezizomycotina</taxon>
        <taxon>Sordariomycetes</taxon>
        <taxon>Sordariomycetidae</taxon>
        <taxon>Thyridiales</taxon>
        <taxon>Thyridiaceae</taxon>
        <taxon>Thyridium</taxon>
    </lineage>
</organism>
<feature type="binding site" description="axial binding residue" evidence="9">
    <location>
        <position position="177"/>
    </location>
    <ligand>
        <name>heme</name>
        <dbReference type="ChEBI" id="CHEBI:30413"/>
    </ligand>
    <ligandPart>
        <name>Fe</name>
        <dbReference type="ChEBI" id="CHEBI:18248"/>
    </ligandPart>
</feature>
<dbReference type="RefSeq" id="XP_030998506.1">
    <property type="nucleotide sequence ID" value="XM_031135203.1"/>
</dbReference>
<evidence type="ECO:0000259" key="11">
    <source>
        <dbReference type="PROSITE" id="PS52012"/>
    </source>
</evidence>
<dbReference type="OrthoDB" id="5596743at2759"/>
<keyword evidence="9" id="KW-0349">Heme</keyword>
<keyword evidence="5" id="KW-0336">GPI-anchor</keyword>
<keyword evidence="5" id="KW-0325">Glycoprotein</keyword>
<dbReference type="SMART" id="SM00747">
    <property type="entry name" value="CFEM"/>
    <property type="match status" value="1"/>
</dbReference>
<feature type="domain" description="CFEM" evidence="11">
    <location>
        <begin position="130"/>
        <end position="233"/>
    </location>
</feature>
<keyword evidence="9" id="KW-0408">Iron</keyword>